<evidence type="ECO:0000256" key="7">
    <source>
        <dbReference type="ARBA" id="ARBA00038093"/>
    </source>
</evidence>
<evidence type="ECO:0000256" key="5">
    <source>
        <dbReference type="ARBA" id="ARBA00022801"/>
    </source>
</evidence>
<protein>
    <submittedName>
        <fullName evidence="8">PIN domain nuclease</fullName>
    </submittedName>
</protein>
<dbReference type="RefSeq" id="WP_154543625.1">
    <property type="nucleotide sequence ID" value="NZ_VUMY01000004.1"/>
</dbReference>
<proteinExistence type="inferred from homology"/>
<dbReference type="PANTHER" id="PTHR33653">
    <property type="entry name" value="RIBONUCLEASE VAPC2"/>
    <property type="match status" value="1"/>
</dbReference>
<comment type="cofactor">
    <cofactor evidence="1">
        <name>Mg(2+)</name>
        <dbReference type="ChEBI" id="CHEBI:18420"/>
    </cofactor>
</comment>
<dbReference type="InterPro" id="IPR029060">
    <property type="entry name" value="PIN-like_dom_sf"/>
</dbReference>
<reference evidence="8 9" key="1">
    <citation type="submission" date="2019-08" db="EMBL/GenBank/DDBJ databases">
        <title>In-depth cultivation of the pig gut microbiome towards novel bacterial diversity and tailored functional studies.</title>
        <authorList>
            <person name="Wylensek D."/>
            <person name="Hitch T.C.A."/>
            <person name="Clavel T."/>
        </authorList>
    </citation>
    <scope>NUCLEOTIDE SEQUENCE [LARGE SCALE GENOMIC DNA]</scope>
    <source>
        <strain evidence="8 9">RF-GAM-744-WT-7</strain>
    </source>
</reference>
<keyword evidence="4" id="KW-0479">Metal-binding</keyword>
<evidence type="ECO:0000256" key="3">
    <source>
        <dbReference type="ARBA" id="ARBA00022722"/>
    </source>
</evidence>
<dbReference type="SUPFAM" id="SSF88723">
    <property type="entry name" value="PIN domain-like"/>
    <property type="match status" value="1"/>
</dbReference>
<dbReference type="AlphaFoldDB" id="A0A7K0K2A2"/>
<keyword evidence="9" id="KW-1185">Reference proteome</keyword>
<dbReference type="EMBL" id="VUMY01000004">
    <property type="protein sequence ID" value="MST49200.1"/>
    <property type="molecule type" value="Genomic_DNA"/>
</dbReference>
<comment type="caution">
    <text evidence="8">The sequence shown here is derived from an EMBL/GenBank/DDBJ whole genome shotgun (WGS) entry which is preliminary data.</text>
</comment>
<dbReference type="GO" id="GO:0046872">
    <property type="term" value="F:metal ion binding"/>
    <property type="evidence" value="ECO:0007669"/>
    <property type="project" value="UniProtKB-KW"/>
</dbReference>
<dbReference type="InterPro" id="IPR050556">
    <property type="entry name" value="Type_II_TA_system_RNase"/>
</dbReference>
<evidence type="ECO:0000256" key="4">
    <source>
        <dbReference type="ARBA" id="ARBA00022723"/>
    </source>
</evidence>
<keyword evidence="5" id="KW-0378">Hydrolase</keyword>
<keyword evidence="6" id="KW-0460">Magnesium</keyword>
<keyword evidence="3" id="KW-0540">Nuclease</keyword>
<comment type="similarity">
    <text evidence="7">Belongs to the PINc/VapC protein family.</text>
</comment>
<name>A0A7K0K2A2_9ACTO</name>
<organism evidence="8 9">
    <name type="scientific">Mobiluncus porci</name>
    <dbReference type="NCBI Taxonomy" id="2652278"/>
    <lineage>
        <taxon>Bacteria</taxon>
        <taxon>Bacillati</taxon>
        <taxon>Actinomycetota</taxon>
        <taxon>Actinomycetes</taxon>
        <taxon>Actinomycetales</taxon>
        <taxon>Actinomycetaceae</taxon>
        <taxon>Mobiluncus</taxon>
    </lineage>
</organism>
<gene>
    <name evidence="8" type="ORF">FYJ63_02885</name>
</gene>
<dbReference type="GO" id="GO:0004518">
    <property type="term" value="F:nuclease activity"/>
    <property type="evidence" value="ECO:0007669"/>
    <property type="project" value="UniProtKB-KW"/>
</dbReference>
<dbReference type="Proteomes" id="UP000442535">
    <property type="component" value="Unassembled WGS sequence"/>
</dbReference>
<dbReference type="GO" id="GO:0016787">
    <property type="term" value="F:hydrolase activity"/>
    <property type="evidence" value="ECO:0007669"/>
    <property type="project" value="UniProtKB-KW"/>
</dbReference>
<evidence type="ECO:0000313" key="8">
    <source>
        <dbReference type="EMBL" id="MST49200.1"/>
    </source>
</evidence>
<evidence type="ECO:0000256" key="2">
    <source>
        <dbReference type="ARBA" id="ARBA00022649"/>
    </source>
</evidence>
<sequence length="146" mass="15898">MRLVYLVDNSVIQRVHRSRAVADALLSLLNTGDLAGCLPQALEEGYSARNLAEWEEINDSALRAKVFLAPNPEIAEITRQMQRALFAAGQGRAVGVSDLQIAATAVAYSNARQSVVVVHYDADFETLAALYPTLSTQWIVPRGTVD</sequence>
<accession>A0A7K0K2A2</accession>
<evidence type="ECO:0000313" key="9">
    <source>
        <dbReference type="Proteomes" id="UP000442535"/>
    </source>
</evidence>
<keyword evidence="2" id="KW-1277">Toxin-antitoxin system</keyword>
<dbReference type="PANTHER" id="PTHR33653:SF1">
    <property type="entry name" value="RIBONUCLEASE VAPC2"/>
    <property type="match status" value="1"/>
</dbReference>
<evidence type="ECO:0000256" key="6">
    <source>
        <dbReference type="ARBA" id="ARBA00022842"/>
    </source>
</evidence>
<dbReference type="Gene3D" id="3.40.50.1010">
    <property type="entry name" value="5'-nuclease"/>
    <property type="match status" value="1"/>
</dbReference>
<evidence type="ECO:0000256" key="1">
    <source>
        <dbReference type="ARBA" id="ARBA00001946"/>
    </source>
</evidence>